<evidence type="ECO:0000256" key="5">
    <source>
        <dbReference type="ARBA" id="ARBA00023002"/>
    </source>
</evidence>
<comment type="cofactor">
    <cofactor evidence="1">
        <name>FAD</name>
        <dbReference type="ChEBI" id="CHEBI:57692"/>
    </cofactor>
</comment>
<dbReference type="EMBL" id="MDDG01000001">
    <property type="protein sequence ID" value="OQE46479.1"/>
    <property type="molecule type" value="Genomic_DNA"/>
</dbReference>
<keyword evidence="8" id="KW-1185">Reference proteome</keyword>
<dbReference type="AlphaFoldDB" id="A0A1V6V7M2"/>
<dbReference type="GO" id="GO:0071949">
    <property type="term" value="F:FAD binding"/>
    <property type="evidence" value="ECO:0007669"/>
    <property type="project" value="InterPro"/>
</dbReference>
<dbReference type="InterPro" id="IPR016169">
    <property type="entry name" value="FAD-bd_PCMH_sub2"/>
</dbReference>
<evidence type="ECO:0000256" key="4">
    <source>
        <dbReference type="ARBA" id="ARBA00022827"/>
    </source>
</evidence>
<dbReference type="Gene3D" id="3.40.462.20">
    <property type="match status" value="1"/>
</dbReference>
<accession>A0A1V6V7M2</accession>
<evidence type="ECO:0000256" key="3">
    <source>
        <dbReference type="ARBA" id="ARBA00022630"/>
    </source>
</evidence>
<dbReference type="PANTHER" id="PTHR42973">
    <property type="entry name" value="BINDING OXIDOREDUCTASE, PUTATIVE (AFU_ORTHOLOGUE AFUA_1G17690)-RELATED"/>
    <property type="match status" value="1"/>
</dbReference>
<comment type="caution">
    <text evidence="7">The sequence shown here is derived from an EMBL/GenBank/DDBJ whole genome shotgun (WGS) entry which is preliminary data.</text>
</comment>
<dbReference type="InterPro" id="IPR006094">
    <property type="entry name" value="Oxid_FAD_bind_N"/>
</dbReference>
<dbReference type="Proteomes" id="UP000191500">
    <property type="component" value="Unassembled WGS sequence"/>
</dbReference>
<evidence type="ECO:0000259" key="6">
    <source>
        <dbReference type="PROSITE" id="PS51387"/>
    </source>
</evidence>
<gene>
    <name evidence="7" type="ORF">PENCOP_c001G07387</name>
</gene>
<comment type="similarity">
    <text evidence="2">Belongs to the oxygen-dependent FAD-linked oxidoreductase family.</text>
</comment>
<dbReference type="InterPro" id="IPR050416">
    <property type="entry name" value="FAD-linked_Oxidoreductase"/>
</dbReference>
<dbReference type="PANTHER" id="PTHR42973:SF39">
    <property type="entry name" value="FAD-BINDING PCMH-TYPE DOMAIN-CONTAINING PROTEIN"/>
    <property type="match status" value="1"/>
</dbReference>
<name>A0A1V6V7M2_9EURO</name>
<dbReference type="STRING" id="36646.A0A1V6V7M2"/>
<evidence type="ECO:0000313" key="7">
    <source>
        <dbReference type="EMBL" id="OQE46479.1"/>
    </source>
</evidence>
<dbReference type="PROSITE" id="PS51387">
    <property type="entry name" value="FAD_PCMH"/>
    <property type="match status" value="1"/>
</dbReference>
<dbReference type="SUPFAM" id="SSF56176">
    <property type="entry name" value="FAD-binding/transporter-associated domain-like"/>
    <property type="match status" value="1"/>
</dbReference>
<feature type="domain" description="FAD-binding PCMH-type" evidence="6">
    <location>
        <begin position="36"/>
        <end position="204"/>
    </location>
</feature>
<keyword evidence="5" id="KW-0560">Oxidoreductase</keyword>
<evidence type="ECO:0000256" key="2">
    <source>
        <dbReference type="ARBA" id="ARBA00005466"/>
    </source>
</evidence>
<keyword evidence="3" id="KW-0285">Flavoprotein</keyword>
<sequence length="466" mass="51269">MFPRSSIAELPLSSSEIIYPDSPVYGRESCTWAAQKDLKPKIIARPSTTSSLASLLSCLSNSDLDWAVRSTGVGSSSASDVLISLSAFDKFEYNAEEQTAVIGAGQTWGEVDRKIEENVPGHAVVGARCTYVGVGGSILAGGISWLSSERGLGADPHNMLDAKVVLTDGRILWASAEPELLWALRGGGGSFGVLVEAKLRVYPYPDKIYSGQISYPRSAFSVVAKAISRFTTECKDPKMAMHIFPLDLSQGHYTGHAPKPGIGLQVFDAHGEVHGRSTEGFRWALDIEGAIDSTSSMTIRQCNQIWDGLEAAKGRTTNFQSCLTIPQIDEQLISRAWDWIENLTLRDPSLSLGGTYVLIEFMQKPAFHSVDPALRAWPGTRGQSVLQLGTGAPCNSEESRELAYREIREAPFIICGRDERCELEYFTHSLEDFNDPRKIYANNFEKLRELKRHYDPHGGLKGPFWT</sequence>
<dbReference type="Gene3D" id="3.30.465.10">
    <property type="match status" value="1"/>
</dbReference>
<dbReference type="GO" id="GO:0016491">
    <property type="term" value="F:oxidoreductase activity"/>
    <property type="evidence" value="ECO:0007669"/>
    <property type="project" value="UniProtKB-KW"/>
</dbReference>
<organism evidence="7 8">
    <name type="scientific">Penicillium coprophilum</name>
    <dbReference type="NCBI Taxonomy" id="36646"/>
    <lineage>
        <taxon>Eukaryota</taxon>
        <taxon>Fungi</taxon>
        <taxon>Dikarya</taxon>
        <taxon>Ascomycota</taxon>
        <taxon>Pezizomycotina</taxon>
        <taxon>Eurotiomycetes</taxon>
        <taxon>Eurotiomycetidae</taxon>
        <taxon>Eurotiales</taxon>
        <taxon>Aspergillaceae</taxon>
        <taxon>Penicillium</taxon>
    </lineage>
</organism>
<dbReference type="Pfam" id="PF01565">
    <property type="entry name" value="FAD_binding_4"/>
    <property type="match status" value="1"/>
</dbReference>
<proteinExistence type="inferred from homology"/>
<reference evidence="8" key="1">
    <citation type="journal article" date="2017" name="Nat. Microbiol.">
        <title>Global analysis of biosynthetic gene clusters reveals vast potential of secondary metabolite production in Penicillium species.</title>
        <authorList>
            <person name="Nielsen J.C."/>
            <person name="Grijseels S."/>
            <person name="Prigent S."/>
            <person name="Ji B."/>
            <person name="Dainat J."/>
            <person name="Nielsen K.F."/>
            <person name="Frisvad J.C."/>
            <person name="Workman M."/>
            <person name="Nielsen J."/>
        </authorList>
    </citation>
    <scope>NUCLEOTIDE SEQUENCE [LARGE SCALE GENOMIC DNA]</scope>
    <source>
        <strain evidence="8">IBT 31321</strain>
    </source>
</reference>
<keyword evidence="4" id="KW-0274">FAD</keyword>
<dbReference type="InterPro" id="IPR036318">
    <property type="entry name" value="FAD-bd_PCMH-like_sf"/>
</dbReference>
<dbReference type="InterPro" id="IPR016166">
    <property type="entry name" value="FAD-bd_PCMH"/>
</dbReference>
<protein>
    <recommendedName>
        <fullName evidence="6">FAD-binding PCMH-type domain-containing protein</fullName>
    </recommendedName>
</protein>
<evidence type="ECO:0000256" key="1">
    <source>
        <dbReference type="ARBA" id="ARBA00001974"/>
    </source>
</evidence>
<evidence type="ECO:0000313" key="8">
    <source>
        <dbReference type="Proteomes" id="UP000191500"/>
    </source>
</evidence>